<dbReference type="Pfam" id="PF11916">
    <property type="entry name" value="Vac14_Fig4_bd"/>
    <property type="match status" value="1"/>
</dbReference>
<dbReference type="GO" id="GO:0010008">
    <property type="term" value="C:endosome membrane"/>
    <property type="evidence" value="ECO:0007669"/>
    <property type="project" value="UniProtKB-SubCell"/>
</dbReference>
<dbReference type="AlphaFoldDB" id="A0A8C9VE83"/>
<keyword evidence="6" id="KW-0967">Endosome</keyword>
<dbReference type="GO" id="GO:0006661">
    <property type="term" value="P:phosphatidylinositol biosynthetic process"/>
    <property type="evidence" value="ECO:0007669"/>
    <property type="project" value="InterPro"/>
</dbReference>
<keyword evidence="9" id="KW-0472">Membrane</keyword>
<evidence type="ECO:0000256" key="7">
    <source>
        <dbReference type="ARBA" id="ARBA00022824"/>
    </source>
</evidence>
<evidence type="ECO:0000256" key="8">
    <source>
        <dbReference type="ARBA" id="ARBA00022848"/>
    </source>
</evidence>
<evidence type="ECO:0000256" key="10">
    <source>
        <dbReference type="ARBA" id="ARBA00045654"/>
    </source>
</evidence>
<dbReference type="PANTHER" id="PTHR16023">
    <property type="entry name" value="TAX1 BINDING PROTEIN-RELATED"/>
    <property type="match status" value="1"/>
</dbReference>
<keyword evidence="8" id="KW-0492">Microsome</keyword>
<evidence type="ECO:0000259" key="12">
    <source>
        <dbReference type="Pfam" id="PF11916"/>
    </source>
</evidence>
<evidence type="ECO:0000256" key="9">
    <source>
        <dbReference type="ARBA" id="ARBA00023136"/>
    </source>
</evidence>
<dbReference type="PANTHER" id="PTHR16023:SF0">
    <property type="entry name" value="PROTEIN VAC14 HOMOLOG"/>
    <property type="match status" value="1"/>
</dbReference>
<dbReference type="InterPro" id="IPR021841">
    <property type="entry name" value="VAC14_Fig4p-bd"/>
</dbReference>
<dbReference type="GeneTree" id="ENSGT00390000008385"/>
<keyword evidence="5" id="KW-0677">Repeat</keyword>
<keyword evidence="14" id="KW-1185">Reference proteome</keyword>
<dbReference type="InterPro" id="IPR011989">
    <property type="entry name" value="ARM-like"/>
</dbReference>
<keyword evidence="7" id="KW-0256">Endoplasmic reticulum</keyword>
<gene>
    <name evidence="13" type="primary">VAC14</name>
    <name evidence="13" type="synonym">vac14</name>
</gene>
<dbReference type="Gene3D" id="1.25.10.10">
    <property type="entry name" value="Leucine-rich Repeat Variant"/>
    <property type="match status" value="2"/>
</dbReference>
<dbReference type="InterPro" id="IPR016024">
    <property type="entry name" value="ARM-type_fold"/>
</dbReference>
<evidence type="ECO:0000256" key="11">
    <source>
        <dbReference type="ARBA" id="ARBA00047092"/>
    </source>
</evidence>
<evidence type="ECO:0000313" key="13">
    <source>
        <dbReference type="Ensembl" id="ENSSFOP00015046014.1"/>
    </source>
</evidence>
<dbReference type="FunFam" id="1.25.10.10:FF:001093">
    <property type="entry name" value="Vac14, PIKFYVE complex component"/>
    <property type="match status" value="1"/>
</dbReference>
<dbReference type="SUPFAM" id="SSF48371">
    <property type="entry name" value="ARM repeat"/>
    <property type="match status" value="1"/>
</dbReference>
<dbReference type="InterPro" id="IPR026825">
    <property type="entry name" value="Vac14"/>
</dbReference>
<dbReference type="Ensembl" id="ENSSFOT00015082655.1">
    <property type="protein sequence ID" value="ENSSFOP00015046014.1"/>
    <property type="gene ID" value="ENSSFOG00015018367.2"/>
</dbReference>
<reference evidence="13" key="2">
    <citation type="submission" date="2025-08" db="UniProtKB">
        <authorList>
            <consortium name="Ensembl"/>
        </authorList>
    </citation>
    <scope>IDENTIFICATION</scope>
</reference>
<evidence type="ECO:0000256" key="3">
    <source>
        <dbReference type="ARBA" id="ARBA00010225"/>
    </source>
</evidence>
<reference evidence="13 14" key="1">
    <citation type="submission" date="2019-04" db="EMBL/GenBank/DDBJ databases">
        <authorList>
            <consortium name="Wellcome Sanger Institute Data Sharing"/>
        </authorList>
    </citation>
    <scope>NUCLEOTIDE SEQUENCE [LARGE SCALE GENOMIC DNA]</scope>
</reference>
<dbReference type="GO" id="GO:0070772">
    <property type="term" value="C:PAS complex"/>
    <property type="evidence" value="ECO:0007669"/>
    <property type="project" value="InterPro"/>
</dbReference>
<organism evidence="13 14">
    <name type="scientific">Scleropages formosus</name>
    <name type="common">Asian bonytongue</name>
    <name type="synonym">Osteoglossum formosum</name>
    <dbReference type="NCBI Taxonomy" id="113540"/>
    <lineage>
        <taxon>Eukaryota</taxon>
        <taxon>Metazoa</taxon>
        <taxon>Chordata</taxon>
        <taxon>Craniata</taxon>
        <taxon>Vertebrata</taxon>
        <taxon>Euteleostomi</taxon>
        <taxon>Actinopterygii</taxon>
        <taxon>Neopterygii</taxon>
        <taxon>Teleostei</taxon>
        <taxon>Osteoglossocephala</taxon>
        <taxon>Osteoglossomorpha</taxon>
        <taxon>Osteoglossiformes</taxon>
        <taxon>Osteoglossidae</taxon>
        <taxon>Scleropages</taxon>
    </lineage>
</organism>
<proteinExistence type="inferred from homology"/>
<comment type="subcellular location">
    <subcellularLocation>
        <location evidence="2">Endosome membrane</location>
    </subcellularLocation>
    <subcellularLocation>
        <location evidence="1">Microsome membrane</location>
    </subcellularLocation>
</comment>
<feature type="domain" description="Vacuolar protein 14 C-terminal Fig4-binding" evidence="12">
    <location>
        <begin position="524"/>
        <end position="702"/>
    </location>
</feature>
<dbReference type="Pfam" id="PF12755">
    <property type="entry name" value="Vac14_Fab1_bd"/>
    <property type="match status" value="1"/>
</dbReference>
<evidence type="ECO:0000256" key="4">
    <source>
        <dbReference type="ARBA" id="ARBA00013840"/>
    </source>
</evidence>
<evidence type="ECO:0000256" key="5">
    <source>
        <dbReference type="ARBA" id="ARBA00022737"/>
    </source>
</evidence>
<evidence type="ECO:0000256" key="1">
    <source>
        <dbReference type="ARBA" id="ARBA00004524"/>
    </source>
</evidence>
<evidence type="ECO:0000256" key="2">
    <source>
        <dbReference type="ARBA" id="ARBA00004608"/>
    </source>
</evidence>
<name>A0A8C9VE83_SCLFO</name>
<protein>
    <recommendedName>
        <fullName evidence="4">Protein VAC14 homolog</fullName>
    </recommendedName>
</protein>
<accession>A0A8C9VE83</accession>
<comment type="function">
    <text evidence="10">Scaffold protein component of the PI(3,5)P2 regulatory complex which regulates both the synthesis and turnover of phosphatidylinositol 3,5-bisphosphate (PtdIns(3,5)P2). Pentamerizes into a star-shaped structure and nucleates the assembly of the complex. The pentamer binds a single copy each of PIKFYVE and FIG4 and coordinates both PIKfyve kinase activity and FIG4 phosphatase activity, being required to maintain normal levels of phosphatidylinositol 3-phosphate (PtdIns(3)P) and phosphatidylinositol 5-phosphate (PtdIns(5)P). Plays a role in the biogenesis of endosome carrier vesicles (ECV) / multivesicular bodies (MVB) transport intermediates from early endosomes.</text>
</comment>
<dbReference type="Proteomes" id="UP000694397">
    <property type="component" value="Chromosome 7"/>
</dbReference>
<evidence type="ECO:0000313" key="14">
    <source>
        <dbReference type="Proteomes" id="UP000694397"/>
    </source>
</evidence>
<comment type="similarity">
    <text evidence="3">Belongs to the VAC14 family.</text>
</comment>
<comment type="subunit">
    <text evidence="11">Forms pentamers. Component of the PI(3,5)P2 regulatory complex/PAS complex, at least composed of PIKFYVE, FIG4 and VAC14. VAC14 nucleates the assembly of the complex and serves as a scaffold by pentamerizing into a star-shaped structure, which can bind a single copy each of PIKFYVE and FIG4 and coordinates their activities. Interacts with NOS1.</text>
</comment>
<evidence type="ECO:0000256" key="6">
    <source>
        <dbReference type="ARBA" id="ARBA00022753"/>
    </source>
</evidence>
<sequence>MNAEKDFAPLTPNIVRALNDKLYEKRKVAALEIEKLVREFVAQNNSNQIRHVIQILASEFALSQHPHSRKGGLIGLAACSIALGKDSGLYLKELIDPVLACFNDSDSRLRYYACEALYNIVKVARGAVLPHFNVLFDGLSKLAADPDPNVKSGSELLDRLLKDIVTESNKFDLVAFVPLLRERIYSNNQYARQFIISWILVLESVPDINLLDYLPEILDGLFQILGDSSKEIRKTCEVVLGEFLKEIKKAPSNVKFAEMANILVIHSNDLIQHTAMTWMREFIQLAGRVVLPYSSGILTAVLPCLSYDDRKKSTKEAASACNHSLMKLVTPEDDEDDEESQVSDTLGFPPMHKAIGWSGVFLVLFHIPSLCVSASHSSDRAQVILDLDGIVQVLGRHLNDSSTGMMTRIAVLKWLYHLYIKTPRKMFRHTDSLFPTLLKTLSDESDEVILKDLEVLAEIASSPAGQSDTTGSCDNTSCRLELPVSASTKGLGSDSTPSTPSTPSMNSYFHKFMINLLRRFSLERKLLDMRGAFIIRQLCLLLHAENIFHSMAEILLKEEDLKFASTMVQTLNTILLTSAELFQLRNQLKDLRTQESCDLFCCLYRSWCHNPVATVSLCFLTQNYHHAYDLIQKFGDLEVTVDFLIEVDKLVQLIESPIFTYLRLQLLDVENNPYLIKALYGLLMLLPQSQAFTLLSHRLRCVPNPELMRTVPDLKASPSSRCPASSNVDYGELLQHFDRVQRKHLEVRHQRASRADCSDRKMVL</sequence>
<reference evidence="13" key="3">
    <citation type="submission" date="2025-09" db="UniProtKB">
        <authorList>
            <consortium name="Ensembl"/>
        </authorList>
    </citation>
    <scope>IDENTIFICATION</scope>
</reference>